<dbReference type="InterPro" id="IPR038765">
    <property type="entry name" value="Papain-like_cys_pep_sf"/>
</dbReference>
<dbReference type="GO" id="GO:0008234">
    <property type="term" value="F:cysteine-type peptidase activity"/>
    <property type="evidence" value="ECO:0007669"/>
    <property type="project" value="InterPro"/>
</dbReference>
<sequence>MMKLLSERYCLVATIRAYRDIAAYRHDDNSVYEVARNESFIEHAVVIIGFGTTLVSKKNYWLIENNGGENWGDDDGCGRINRGSQAIHPSTDQGYLNPLREVFACGAVKEKVLD</sequence>
<organism evidence="2 3">
    <name type="scientific">Quercus rubra</name>
    <name type="common">Northern red oak</name>
    <name type="synonym">Quercus borealis</name>
    <dbReference type="NCBI Taxonomy" id="3512"/>
    <lineage>
        <taxon>Eukaryota</taxon>
        <taxon>Viridiplantae</taxon>
        <taxon>Streptophyta</taxon>
        <taxon>Embryophyta</taxon>
        <taxon>Tracheophyta</taxon>
        <taxon>Spermatophyta</taxon>
        <taxon>Magnoliopsida</taxon>
        <taxon>eudicotyledons</taxon>
        <taxon>Gunneridae</taxon>
        <taxon>Pentapetalae</taxon>
        <taxon>rosids</taxon>
        <taxon>fabids</taxon>
        <taxon>Fagales</taxon>
        <taxon>Fagaceae</taxon>
        <taxon>Quercus</taxon>
    </lineage>
</organism>
<reference evidence="2 3" key="1">
    <citation type="journal article" date="2023" name="G3 (Bethesda)">
        <title>A haplotype-resolved chromosome-scale genome for Quercus rubra L. provides insights into the genetics of adaptive traits for red oak species.</title>
        <authorList>
            <person name="Kapoor B."/>
            <person name="Jenkins J."/>
            <person name="Schmutz J."/>
            <person name="Zhebentyayeva T."/>
            <person name="Kuelheim C."/>
            <person name="Coggeshall M."/>
            <person name="Heim C."/>
            <person name="Lasky J.R."/>
            <person name="Leites L."/>
            <person name="Islam-Faridi N."/>
            <person name="Romero-Severson J."/>
            <person name="DeLeo V.L."/>
            <person name="Lucas S.M."/>
            <person name="Lazic D."/>
            <person name="Gailing O."/>
            <person name="Carlson J."/>
            <person name="Staton M."/>
        </authorList>
    </citation>
    <scope>NUCLEOTIDE SEQUENCE [LARGE SCALE GENOMIC DNA]</scope>
    <source>
        <strain evidence="2">Pseudo-F2</strain>
    </source>
</reference>
<dbReference type="EMBL" id="JAXUIC010000002">
    <property type="protein sequence ID" value="KAK4599133.1"/>
    <property type="molecule type" value="Genomic_DNA"/>
</dbReference>
<keyword evidence="3" id="KW-1185">Reference proteome</keyword>
<dbReference type="GO" id="GO:0006508">
    <property type="term" value="P:proteolysis"/>
    <property type="evidence" value="ECO:0007669"/>
    <property type="project" value="InterPro"/>
</dbReference>
<dbReference type="Proteomes" id="UP001324115">
    <property type="component" value="Unassembled WGS sequence"/>
</dbReference>
<dbReference type="SUPFAM" id="SSF54001">
    <property type="entry name" value="Cysteine proteinases"/>
    <property type="match status" value="1"/>
</dbReference>
<protein>
    <recommendedName>
        <fullName evidence="1">Peptidase C1A papain C-terminal domain-containing protein</fullName>
    </recommendedName>
</protein>
<comment type="caution">
    <text evidence="2">The sequence shown here is derived from an EMBL/GenBank/DDBJ whole genome shotgun (WGS) entry which is preliminary data.</text>
</comment>
<proteinExistence type="predicted"/>
<dbReference type="Gene3D" id="3.90.70.10">
    <property type="entry name" value="Cysteine proteinases"/>
    <property type="match status" value="1"/>
</dbReference>
<dbReference type="AlphaFoldDB" id="A0AAN7FS20"/>
<evidence type="ECO:0000259" key="1">
    <source>
        <dbReference type="Pfam" id="PF00112"/>
    </source>
</evidence>
<name>A0AAN7FS20_QUERU</name>
<evidence type="ECO:0000313" key="2">
    <source>
        <dbReference type="EMBL" id="KAK4599133.1"/>
    </source>
</evidence>
<gene>
    <name evidence="2" type="ORF">RGQ29_009268</name>
</gene>
<feature type="domain" description="Peptidase C1A papain C-terminal" evidence="1">
    <location>
        <begin position="2"/>
        <end position="85"/>
    </location>
</feature>
<accession>A0AAN7FS20</accession>
<evidence type="ECO:0000313" key="3">
    <source>
        <dbReference type="Proteomes" id="UP001324115"/>
    </source>
</evidence>
<dbReference type="Pfam" id="PF00112">
    <property type="entry name" value="Peptidase_C1"/>
    <property type="match status" value="1"/>
</dbReference>
<dbReference type="InterPro" id="IPR000668">
    <property type="entry name" value="Peptidase_C1A_C"/>
</dbReference>